<proteinExistence type="predicted"/>
<protein>
    <submittedName>
        <fullName evidence="1">Putative ovule protein</fullName>
    </submittedName>
</protein>
<evidence type="ECO:0000313" key="1">
    <source>
        <dbReference type="EMBL" id="JAP10145.1"/>
    </source>
</evidence>
<dbReference type="AlphaFoldDB" id="A0A0V0GPG1"/>
<dbReference type="EMBL" id="GEDG01033658">
    <property type="protein sequence ID" value="JAP10145.1"/>
    <property type="molecule type" value="Transcribed_RNA"/>
</dbReference>
<name>A0A0V0GPG1_SOLCH</name>
<sequence>DLRWYSSQGASREKQLSRSYFPVEFPHPFLLIIWPRGLDQLRPIQIVPPLFGVEANCPWDGKM</sequence>
<organism evidence="1">
    <name type="scientific">Solanum chacoense</name>
    <name type="common">Chaco potato</name>
    <dbReference type="NCBI Taxonomy" id="4108"/>
    <lineage>
        <taxon>Eukaryota</taxon>
        <taxon>Viridiplantae</taxon>
        <taxon>Streptophyta</taxon>
        <taxon>Embryophyta</taxon>
        <taxon>Tracheophyta</taxon>
        <taxon>Spermatophyta</taxon>
        <taxon>Magnoliopsida</taxon>
        <taxon>eudicotyledons</taxon>
        <taxon>Gunneridae</taxon>
        <taxon>Pentapetalae</taxon>
        <taxon>asterids</taxon>
        <taxon>lamiids</taxon>
        <taxon>Solanales</taxon>
        <taxon>Solanaceae</taxon>
        <taxon>Solanoideae</taxon>
        <taxon>Solaneae</taxon>
        <taxon>Solanum</taxon>
    </lineage>
</organism>
<reference evidence="1" key="1">
    <citation type="submission" date="2015-12" db="EMBL/GenBank/DDBJ databases">
        <title>Gene expression during late stages of embryo sac development: a critical building block for successful pollen-pistil interactions.</title>
        <authorList>
            <person name="Liu Y."/>
            <person name="Joly V."/>
            <person name="Sabar M."/>
            <person name="Matton D.P."/>
        </authorList>
    </citation>
    <scope>NUCLEOTIDE SEQUENCE</scope>
</reference>
<feature type="non-terminal residue" evidence="1">
    <location>
        <position position="1"/>
    </location>
</feature>
<accession>A0A0V0GPG1</accession>